<feature type="domain" description="TonB-dependent receptor-like beta-barrel" evidence="10">
    <location>
        <begin position="261"/>
        <end position="679"/>
    </location>
</feature>
<dbReference type="Pfam" id="PF00593">
    <property type="entry name" value="TonB_dep_Rec_b-barrel"/>
    <property type="match status" value="1"/>
</dbReference>
<evidence type="ECO:0000256" key="6">
    <source>
        <dbReference type="ARBA" id="ARBA00023136"/>
    </source>
</evidence>
<dbReference type="InterPro" id="IPR000531">
    <property type="entry name" value="Beta-barrel_TonB"/>
</dbReference>
<proteinExistence type="inferred from homology"/>
<evidence type="ECO:0000256" key="9">
    <source>
        <dbReference type="RuleBase" id="RU003357"/>
    </source>
</evidence>
<dbReference type="eggNOG" id="COG4771">
    <property type="taxonomic scope" value="Bacteria"/>
</dbReference>
<dbReference type="PANTHER" id="PTHR30069">
    <property type="entry name" value="TONB-DEPENDENT OUTER MEMBRANE RECEPTOR"/>
    <property type="match status" value="1"/>
</dbReference>
<evidence type="ECO:0000313" key="12">
    <source>
        <dbReference type="EMBL" id="ACB83207.1"/>
    </source>
</evidence>
<dbReference type="Gene3D" id="2.170.130.10">
    <property type="entry name" value="TonB-dependent receptor, plug domain"/>
    <property type="match status" value="1"/>
</dbReference>
<dbReference type="GO" id="GO:0015344">
    <property type="term" value="F:siderophore uptake transmembrane transporter activity"/>
    <property type="evidence" value="ECO:0007669"/>
    <property type="project" value="TreeGrafter"/>
</dbReference>
<protein>
    <submittedName>
        <fullName evidence="12">TonB-dependent receptor plug</fullName>
    </submittedName>
</protein>
<dbReference type="SUPFAM" id="SSF56935">
    <property type="entry name" value="Porins"/>
    <property type="match status" value="1"/>
</dbReference>
<organism evidence="12 13">
    <name type="scientific">Methylorubrum populi (strain ATCC BAA-705 / NCIMB 13946 / BJ001)</name>
    <name type="common">Methylobacterium populi</name>
    <dbReference type="NCBI Taxonomy" id="441620"/>
    <lineage>
        <taxon>Bacteria</taxon>
        <taxon>Pseudomonadati</taxon>
        <taxon>Pseudomonadota</taxon>
        <taxon>Alphaproteobacteria</taxon>
        <taxon>Hyphomicrobiales</taxon>
        <taxon>Methylobacteriaceae</taxon>
        <taxon>Methylorubrum</taxon>
    </lineage>
</organism>
<evidence type="ECO:0000256" key="5">
    <source>
        <dbReference type="ARBA" id="ARBA00023077"/>
    </source>
</evidence>
<evidence type="ECO:0000256" key="2">
    <source>
        <dbReference type="ARBA" id="ARBA00022448"/>
    </source>
</evidence>
<dbReference type="InterPro" id="IPR036942">
    <property type="entry name" value="Beta-barrel_TonB_sf"/>
</dbReference>
<keyword evidence="7 8" id="KW-0998">Cell outer membrane</keyword>
<evidence type="ECO:0000256" key="4">
    <source>
        <dbReference type="ARBA" id="ARBA00022692"/>
    </source>
</evidence>
<dbReference type="InterPro" id="IPR039426">
    <property type="entry name" value="TonB-dep_rcpt-like"/>
</dbReference>
<dbReference type="PANTHER" id="PTHR30069:SF49">
    <property type="entry name" value="OUTER MEMBRANE PROTEIN C"/>
    <property type="match status" value="1"/>
</dbReference>
<keyword evidence="5 9" id="KW-0798">TonB box</keyword>
<dbReference type="KEGG" id="mpo:Mpop_5111"/>
<evidence type="ECO:0000313" key="13">
    <source>
        <dbReference type="Proteomes" id="UP000007136"/>
    </source>
</evidence>
<comment type="similarity">
    <text evidence="8 9">Belongs to the TonB-dependent receptor family.</text>
</comment>
<evidence type="ECO:0000256" key="3">
    <source>
        <dbReference type="ARBA" id="ARBA00022452"/>
    </source>
</evidence>
<evidence type="ECO:0000259" key="10">
    <source>
        <dbReference type="Pfam" id="PF00593"/>
    </source>
</evidence>
<dbReference type="HOGENOM" id="CLU_407554_0_0_5"/>
<dbReference type="PROSITE" id="PS52016">
    <property type="entry name" value="TONB_DEPENDENT_REC_3"/>
    <property type="match status" value="1"/>
</dbReference>
<evidence type="ECO:0000259" key="11">
    <source>
        <dbReference type="Pfam" id="PF07715"/>
    </source>
</evidence>
<dbReference type="Gene3D" id="2.40.170.20">
    <property type="entry name" value="TonB-dependent receptor, beta-barrel domain"/>
    <property type="match status" value="1"/>
</dbReference>
<dbReference type="GO" id="GO:0044718">
    <property type="term" value="P:siderophore transmembrane transport"/>
    <property type="evidence" value="ECO:0007669"/>
    <property type="project" value="TreeGrafter"/>
</dbReference>
<reference evidence="12" key="1">
    <citation type="submission" date="2008-04" db="EMBL/GenBank/DDBJ databases">
        <title>Complete sequence of chromosome of Methylobacterium populi BJ001.</title>
        <authorList>
            <consortium name="US DOE Joint Genome Institute"/>
            <person name="Copeland A."/>
            <person name="Lucas S."/>
            <person name="Lapidus A."/>
            <person name="Glavina del Rio T."/>
            <person name="Dalin E."/>
            <person name="Tice H."/>
            <person name="Bruce D."/>
            <person name="Goodwin L."/>
            <person name="Pitluck S."/>
            <person name="Chertkov O."/>
            <person name="Brettin T."/>
            <person name="Detter J.C."/>
            <person name="Han C."/>
            <person name="Kuske C.R."/>
            <person name="Schmutz J."/>
            <person name="Larimer F."/>
            <person name="Land M."/>
            <person name="Hauser L."/>
            <person name="Kyrpides N."/>
            <person name="Mikhailova N."/>
            <person name="Marx C."/>
            <person name="Richardson P."/>
        </authorList>
    </citation>
    <scope>NUCLEOTIDE SEQUENCE [LARGE SCALE GENOMIC DNA]</scope>
    <source>
        <strain evidence="12">BJ001</strain>
    </source>
</reference>
<dbReference type="AlphaFoldDB" id="B1Z8Q5"/>
<dbReference type="InterPro" id="IPR037066">
    <property type="entry name" value="Plug_dom_sf"/>
</dbReference>
<evidence type="ECO:0000256" key="8">
    <source>
        <dbReference type="PROSITE-ProRule" id="PRU01360"/>
    </source>
</evidence>
<name>B1Z8Q5_METPB</name>
<keyword evidence="3 8" id="KW-1134">Transmembrane beta strand</keyword>
<dbReference type="InterPro" id="IPR012910">
    <property type="entry name" value="Plug_dom"/>
</dbReference>
<sequence length="733" mass="77484">MHTHNLKFSNERVTYCLGCAMSPFLTRLLASAGILGVSALPGFAGDSAVVELEELHVTAQSSPANPAAANPMATIPLAGSPGPAANLKTVLSPSVSALPGNTTVIDAAEIARLPVQSYGDLFRPVAGFDVSNYGQGGVGYGIALRGFSDAEHGRDVAVFIDGVPINEVSSIHTPNYVDLNPLIPETIRSISIVRGPFSVEAGDANLGGSIFIDTKRAEPFSTLGVAGGSFGTGRGLATFSQLGPGPQPFLAYEGYGTAGYRENGDLGRYNAFNKVTLPLDLGSSLSLRVQIYGTGFGQPGYLERDRVRAGLVSPRAATNVTDGGGKTLQTFVANYVNGLPEDEVSGLLYVSHDVFSRFSDFGTGQRGQIEERETVGGRIRKVWTTSLFEALPTQFLVGGDWRTDGLDVNTGPSIARRFTARTLDLDLLQHNLAAYAQVQVKPTPWLKLTGGARFDQFFYDVRNNLDPALSPKVSPNVVSPKGGAALTPFDWLELFANYGQGFRSPSASSELTSNPRLTPLTIESTEGGGRLVFDRFSLLGTVFFTDIANEVFQPAPGLPVQNLGKSRRDGFEVEAKVLAYREGLDRVAAFANYSAVSARLLNGAPSIFVPNVPAFLASVGAEFDVGAPTPLGSGRLTGAAYLSYIGAKPLTEDGGLRSSPYPRVSGRIAYVHASGWTTYGQATWYPGDRTSESIFNFGSSVSATAADIFTSPQPRLTLLAGLTYGFATGAPAP</sequence>
<keyword evidence="4 8" id="KW-0812">Transmembrane</keyword>
<evidence type="ECO:0000256" key="1">
    <source>
        <dbReference type="ARBA" id="ARBA00004571"/>
    </source>
</evidence>
<gene>
    <name evidence="12" type="ordered locus">Mpop_5111</name>
</gene>
<keyword evidence="12" id="KW-0675">Receptor</keyword>
<accession>B1Z8Q5</accession>
<dbReference type="Pfam" id="PF07715">
    <property type="entry name" value="Plug"/>
    <property type="match status" value="1"/>
</dbReference>
<feature type="domain" description="TonB-dependent receptor plug" evidence="11">
    <location>
        <begin position="96"/>
        <end position="208"/>
    </location>
</feature>
<dbReference type="STRING" id="441620.Mpop_5111"/>
<evidence type="ECO:0000256" key="7">
    <source>
        <dbReference type="ARBA" id="ARBA00023237"/>
    </source>
</evidence>
<dbReference type="EMBL" id="CP001029">
    <property type="protein sequence ID" value="ACB83207.1"/>
    <property type="molecule type" value="Genomic_DNA"/>
</dbReference>
<keyword evidence="2 8" id="KW-0813">Transport</keyword>
<dbReference type="GO" id="GO:0009279">
    <property type="term" value="C:cell outer membrane"/>
    <property type="evidence" value="ECO:0007669"/>
    <property type="project" value="UniProtKB-SubCell"/>
</dbReference>
<keyword evidence="6 8" id="KW-0472">Membrane</keyword>
<dbReference type="Proteomes" id="UP000007136">
    <property type="component" value="Chromosome"/>
</dbReference>
<comment type="subcellular location">
    <subcellularLocation>
        <location evidence="1 8">Cell outer membrane</location>
        <topology evidence="1 8">Multi-pass membrane protein</topology>
    </subcellularLocation>
</comment>